<evidence type="ECO:0000256" key="3">
    <source>
        <dbReference type="ARBA" id="ARBA00022801"/>
    </source>
</evidence>
<sequence>MINFKEFTLDNGLRVIVHEDFSTPMAVLNVLYDVGSKDESEDQTGFAHLFEHLMFSGSVNIPSYDEPLQKVGGENNAFTSPDITNYYLTVPAVNIETGFWLESDRMLDLAFSEQGLEVQRKVVVEEFKQNYLNQPYGDVWLKLRPLAYQQHPYKWATIGKEISHIVDAQISDVKNFFRKHYSPINAILIVAGNVSFDKAKALAEKWFGPIPSGEKYQRQLPQEPVQTEARRLEVEADVPLSALYKTYHMPGRLDQNYYAVDLLSDILGRGKSSRLYNALVKEQKLFNSISASITGSMEPGLLVIQGKLNEGVSLAEADAAVESVTHQIQQQLIDEQELTKVKNQAESSIVFSEIELLNRAMNLAYSKLLGNANFVNEEGALIQAINSDKILATAQEVLAPTNCSTLYYQAKPQEIAK</sequence>
<comment type="similarity">
    <text evidence="1">Belongs to the peptidase M16 family.</text>
</comment>
<evidence type="ECO:0000256" key="5">
    <source>
        <dbReference type="ARBA" id="ARBA00023049"/>
    </source>
</evidence>
<protein>
    <submittedName>
        <fullName evidence="8">Insulinase family protein</fullName>
    </submittedName>
</protein>
<dbReference type="KEGG" id="add:HUW48_20180"/>
<dbReference type="RefSeq" id="WP_182412660.1">
    <property type="nucleotide sequence ID" value="NZ_CP055153.1"/>
</dbReference>
<dbReference type="AlphaFoldDB" id="A0A7L7LBX4"/>
<dbReference type="Gene3D" id="3.30.830.10">
    <property type="entry name" value="Metalloenzyme, LuxS/M16 peptidase-like"/>
    <property type="match status" value="2"/>
</dbReference>
<evidence type="ECO:0000256" key="4">
    <source>
        <dbReference type="ARBA" id="ARBA00022833"/>
    </source>
</evidence>
<name>A0A7L7LBX4_9BACT</name>
<organism evidence="8 9">
    <name type="scientific">Adhaeribacter radiodurans</name>
    <dbReference type="NCBI Taxonomy" id="2745197"/>
    <lineage>
        <taxon>Bacteria</taxon>
        <taxon>Pseudomonadati</taxon>
        <taxon>Bacteroidota</taxon>
        <taxon>Cytophagia</taxon>
        <taxon>Cytophagales</taxon>
        <taxon>Hymenobacteraceae</taxon>
        <taxon>Adhaeribacter</taxon>
    </lineage>
</organism>
<keyword evidence="9" id="KW-1185">Reference proteome</keyword>
<dbReference type="GO" id="GO:0006508">
    <property type="term" value="P:proteolysis"/>
    <property type="evidence" value="ECO:0007669"/>
    <property type="project" value="UniProtKB-KW"/>
</dbReference>
<dbReference type="Pfam" id="PF00675">
    <property type="entry name" value="Peptidase_M16"/>
    <property type="match status" value="1"/>
</dbReference>
<dbReference type="GO" id="GO:0008237">
    <property type="term" value="F:metallopeptidase activity"/>
    <property type="evidence" value="ECO:0007669"/>
    <property type="project" value="UniProtKB-KW"/>
</dbReference>
<dbReference type="PANTHER" id="PTHR43690:SF17">
    <property type="entry name" value="PROTEIN YHJJ"/>
    <property type="match status" value="1"/>
</dbReference>
<evidence type="ECO:0000259" key="7">
    <source>
        <dbReference type="Pfam" id="PF05193"/>
    </source>
</evidence>
<keyword evidence="3" id="KW-0378">Hydrolase</keyword>
<accession>A0A7L7LBX4</accession>
<keyword evidence="5" id="KW-0482">Metalloprotease</keyword>
<dbReference type="PANTHER" id="PTHR43690">
    <property type="entry name" value="NARDILYSIN"/>
    <property type="match status" value="1"/>
</dbReference>
<keyword evidence="4" id="KW-0862">Zinc</keyword>
<feature type="domain" description="Peptidase M16 N-terminal" evidence="6">
    <location>
        <begin position="14"/>
        <end position="133"/>
    </location>
</feature>
<proteinExistence type="inferred from homology"/>
<dbReference type="GO" id="GO:0046872">
    <property type="term" value="F:metal ion binding"/>
    <property type="evidence" value="ECO:0007669"/>
    <property type="project" value="InterPro"/>
</dbReference>
<evidence type="ECO:0000313" key="8">
    <source>
        <dbReference type="EMBL" id="QMU30204.1"/>
    </source>
</evidence>
<dbReference type="InterPro" id="IPR007863">
    <property type="entry name" value="Peptidase_M16_C"/>
</dbReference>
<dbReference type="Pfam" id="PF05193">
    <property type="entry name" value="Peptidase_M16_C"/>
    <property type="match status" value="1"/>
</dbReference>
<gene>
    <name evidence="8" type="ORF">HUW48_20180</name>
</gene>
<dbReference type="EMBL" id="CP055153">
    <property type="protein sequence ID" value="QMU30204.1"/>
    <property type="molecule type" value="Genomic_DNA"/>
</dbReference>
<feature type="domain" description="Peptidase M16 C-terminal" evidence="7">
    <location>
        <begin position="171"/>
        <end position="344"/>
    </location>
</feature>
<reference evidence="8 9" key="1">
    <citation type="submission" date="2020-08" db="EMBL/GenBank/DDBJ databases">
        <title>Adhaeribacter dokdonensis sp. nov., isolated from the rhizosphere of Elymus tsukushiensis, a plant native to the Dokdo Islands, Republic of Korea.</title>
        <authorList>
            <person name="Ghim S.Y."/>
        </authorList>
    </citation>
    <scope>NUCLEOTIDE SEQUENCE [LARGE SCALE GENOMIC DNA]</scope>
    <source>
        <strain evidence="8 9">KUDC8001</strain>
    </source>
</reference>
<dbReference type="InterPro" id="IPR011765">
    <property type="entry name" value="Pept_M16_N"/>
</dbReference>
<evidence type="ECO:0000256" key="1">
    <source>
        <dbReference type="ARBA" id="ARBA00007261"/>
    </source>
</evidence>
<keyword evidence="2" id="KW-0645">Protease</keyword>
<dbReference type="Proteomes" id="UP000514509">
    <property type="component" value="Chromosome"/>
</dbReference>
<evidence type="ECO:0000259" key="6">
    <source>
        <dbReference type="Pfam" id="PF00675"/>
    </source>
</evidence>
<dbReference type="InterPro" id="IPR050626">
    <property type="entry name" value="Peptidase_M16"/>
</dbReference>
<dbReference type="SUPFAM" id="SSF63411">
    <property type="entry name" value="LuxS/MPP-like metallohydrolase"/>
    <property type="match status" value="2"/>
</dbReference>
<evidence type="ECO:0000256" key="2">
    <source>
        <dbReference type="ARBA" id="ARBA00022670"/>
    </source>
</evidence>
<dbReference type="InterPro" id="IPR011249">
    <property type="entry name" value="Metalloenz_LuxS/M16"/>
</dbReference>
<evidence type="ECO:0000313" key="9">
    <source>
        <dbReference type="Proteomes" id="UP000514509"/>
    </source>
</evidence>